<dbReference type="InterPro" id="IPR051678">
    <property type="entry name" value="AGP_Transferase"/>
</dbReference>
<dbReference type="PANTHER" id="PTHR21310">
    <property type="entry name" value="AMINOGLYCOSIDE PHOSPHOTRANSFERASE-RELATED-RELATED"/>
    <property type="match status" value="1"/>
</dbReference>
<sequence>MNELVQLGNFPRSRLPQRPFSTASAYYSTLADIHLEHLSTQRNDAVESAKDCRRKYVARHLFRKLASEMRLDKHGIFESGPFKIFCDDLRPTNVLLNKDFKIVAVIDWEFTYAAPVGFCYSPPWWLLLETPEDWPWGLEDWEFQYERRLQTFLSALEAKEQESLQQGTLESDQILSISMRQSCMSGAFFVNYAARKSWAFDAVFFKWVDKRFFGDDGGDWLGTRLPLLTTQERETMEPFVGRKLAEAKERMLYDSSPRH</sequence>
<dbReference type="GeneID" id="54555804"/>
<dbReference type="SUPFAM" id="SSF56112">
    <property type="entry name" value="Protein kinase-like (PK-like)"/>
    <property type="match status" value="1"/>
</dbReference>
<accession>A0A6A6JP91</accession>
<dbReference type="InterPro" id="IPR011009">
    <property type="entry name" value="Kinase-like_dom_sf"/>
</dbReference>
<organism evidence="1 2">
    <name type="scientific">Westerdykella ornata</name>
    <dbReference type="NCBI Taxonomy" id="318751"/>
    <lineage>
        <taxon>Eukaryota</taxon>
        <taxon>Fungi</taxon>
        <taxon>Dikarya</taxon>
        <taxon>Ascomycota</taxon>
        <taxon>Pezizomycotina</taxon>
        <taxon>Dothideomycetes</taxon>
        <taxon>Pleosporomycetidae</taxon>
        <taxon>Pleosporales</taxon>
        <taxon>Sporormiaceae</taxon>
        <taxon>Westerdykella</taxon>
    </lineage>
</organism>
<keyword evidence="2" id="KW-1185">Reference proteome</keyword>
<evidence type="ECO:0000313" key="2">
    <source>
        <dbReference type="Proteomes" id="UP000800097"/>
    </source>
</evidence>
<dbReference type="PANTHER" id="PTHR21310:SF37">
    <property type="entry name" value="AMINOGLYCOSIDE PHOSPHOTRANSFERASE DOMAIN-CONTAINING PROTEIN"/>
    <property type="match status" value="1"/>
</dbReference>
<reference evidence="1" key="1">
    <citation type="journal article" date="2020" name="Stud. Mycol.">
        <title>101 Dothideomycetes genomes: a test case for predicting lifestyles and emergence of pathogens.</title>
        <authorList>
            <person name="Haridas S."/>
            <person name="Albert R."/>
            <person name="Binder M."/>
            <person name="Bloem J."/>
            <person name="Labutti K."/>
            <person name="Salamov A."/>
            <person name="Andreopoulos B."/>
            <person name="Baker S."/>
            <person name="Barry K."/>
            <person name="Bills G."/>
            <person name="Bluhm B."/>
            <person name="Cannon C."/>
            <person name="Castanera R."/>
            <person name="Culley D."/>
            <person name="Daum C."/>
            <person name="Ezra D."/>
            <person name="Gonzalez J."/>
            <person name="Henrissat B."/>
            <person name="Kuo A."/>
            <person name="Liang C."/>
            <person name="Lipzen A."/>
            <person name="Lutzoni F."/>
            <person name="Magnuson J."/>
            <person name="Mondo S."/>
            <person name="Nolan M."/>
            <person name="Ohm R."/>
            <person name="Pangilinan J."/>
            <person name="Park H.-J."/>
            <person name="Ramirez L."/>
            <person name="Alfaro M."/>
            <person name="Sun H."/>
            <person name="Tritt A."/>
            <person name="Yoshinaga Y."/>
            <person name="Zwiers L.-H."/>
            <person name="Turgeon B."/>
            <person name="Goodwin S."/>
            <person name="Spatafora J."/>
            <person name="Crous P."/>
            <person name="Grigoriev I."/>
        </authorList>
    </citation>
    <scope>NUCLEOTIDE SEQUENCE</scope>
    <source>
        <strain evidence="1">CBS 379.55</strain>
    </source>
</reference>
<protein>
    <submittedName>
        <fullName evidence="1">Uncharacterized protein</fullName>
    </submittedName>
</protein>
<gene>
    <name evidence="1" type="ORF">EI97DRAFT_499895</name>
</gene>
<dbReference type="AlphaFoldDB" id="A0A6A6JP91"/>
<dbReference type="OrthoDB" id="5412996at2759"/>
<dbReference type="Proteomes" id="UP000800097">
    <property type="component" value="Unassembled WGS sequence"/>
</dbReference>
<dbReference type="EMBL" id="ML986488">
    <property type="protein sequence ID" value="KAF2278470.1"/>
    <property type="molecule type" value="Genomic_DNA"/>
</dbReference>
<proteinExistence type="predicted"/>
<name>A0A6A6JP91_WESOR</name>
<evidence type="ECO:0000313" key="1">
    <source>
        <dbReference type="EMBL" id="KAF2278470.1"/>
    </source>
</evidence>
<dbReference type="RefSeq" id="XP_033656009.1">
    <property type="nucleotide sequence ID" value="XM_033802629.1"/>
</dbReference>